<keyword evidence="4" id="KW-0238">DNA-binding</keyword>
<dbReference type="GO" id="GO:0070914">
    <property type="term" value="P:UV-damage excision repair"/>
    <property type="evidence" value="ECO:0007669"/>
    <property type="project" value="TreeGrafter"/>
</dbReference>
<evidence type="ECO:0000256" key="7">
    <source>
        <dbReference type="SAM" id="MobiDB-lite"/>
    </source>
</evidence>
<dbReference type="Pfam" id="PF03834">
    <property type="entry name" value="Rad10"/>
    <property type="match status" value="1"/>
</dbReference>
<dbReference type="GO" id="GO:0000110">
    <property type="term" value="C:nucleotide-excision repair factor 1 complex"/>
    <property type="evidence" value="ECO:0007669"/>
    <property type="project" value="TreeGrafter"/>
</dbReference>
<comment type="subcellular location">
    <subcellularLocation>
        <location evidence="1">Nucleus</location>
    </subcellularLocation>
</comment>
<protein>
    <recommendedName>
        <fullName evidence="8">ERCC1-like central domain-containing protein</fullName>
    </recommendedName>
</protein>
<dbReference type="HOGENOM" id="CLU_1397802_0_0_1"/>
<dbReference type="Gene3D" id="3.40.50.10130">
    <property type="match status" value="1"/>
</dbReference>
<evidence type="ECO:0000256" key="4">
    <source>
        <dbReference type="ARBA" id="ARBA00023125"/>
    </source>
</evidence>
<comment type="similarity">
    <text evidence="2">Belongs to the ERCC1/RAD10/SWI10 family.</text>
</comment>
<reference evidence="10" key="1">
    <citation type="submission" date="2013-02" db="EMBL/GenBank/DDBJ databases">
        <authorList>
            <person name="Hughes D."/>
        </authorList>
    </citation>
    <scope>NUCLEOTIDE SEQUENCE</scope>
    <source>
        <strain>Durham</strain>
        <strain evidence="10">NC isolate 2 -- Noor lab</strain>
    </source>
</reference>
<keyword evidence="3" id="KW-0227">DNA damage</keyword>
<dbReference type="InterPro" id="IPR047260">
    <property type="entry name" value="ERCC1-like_central_dom"/>
</dbReference>
<dbReference type="EMBL" id="CAQQ02016208">
    <property type="status" value="NOT_ANNOTATED_CDS"/>
    <property type="molecule type" value="Genomic_DNA"/>
</dbReference>
<dbReference type="AlphaFoldDB" id="T1H151"/>
<keyword evidence="5" id="KW-0234">DNA repair</keyword>
<evidence type="ECO:0000256" key="2">
    <source>
        <dbReference type="ARBA" id="ARBA00008283"/>
    </source>
</evidence>
<keyword evidence="10" id="KW-1185">Reference proteome</keyword>
<feature type="region of interest" description="Disordered" evidence="7">
    <location>
        <begin position="17"/>
        <end position="36"/>
    </location>
</feature>
<sequence length="195" mass="21686">MFEDDDLDDDLANISILTAPSAPKQSKPNPENAVSSEWFDDTFAVEKESIESKVPQNTLEFPKPPITIKPSEKKLVGPSGVAPVIAAASSKAPNPRSVLVNPKQRLNPALRHVHKVPMEFCDTIKADFVVGRTSCILYLSLKYHALNPEYIFNRLQLLGQQYELRVLLVVVDTPDLATTLLNLTMRELLLKIITP</sequence>
<dbReference type="GO" id="GO:0006312">
    <property type="term" value="P:mitotic recombination"/>
    <property type="evidence" value="ECO:0007669"/>
    <property type="project" value="TreeGrafter"/>
</dbReference>
<dbReference type="CDD" id="cd22325">
    <property type="entry name" value="ERCC1_C-like"/>
    <property type="match status" value="1"/>
</dbReference>
<dbReference type="NCBIfam" id="TIGR00597">
    <property type="entry name" value="rad10"/>
    <property type="match status" value="1"/>
</dbReference>
<evidence type="ECO:0000259" key="8">
    <source>
        <dbReference type="Pfam" id="PF03834"/>
    </source>
</evidence>
<proteinExistence type="inferred from homology"/>
<accession>T1H151</accession>
<evidence type="ECO:0000256" key="5">
    <source>
        <dbReference type="ARBA" id="ARBA00023204"/>
    </source>
</evidence>
<feature type="compositionally biased region" description="Polar residues" evidence="7">
    <location>
        <begin position="17"/>
        <end position="35"/>
    </location>
</feature>
<evidence type="ECO:0000256" key="3">
    <source>
        <dbReference type="ARBA" id="ARBA00022763"/>
    </source>
</evidence>
<name>T1H151_MEGSC</name>
<reference evidence="9" key="2">
    <citation type="submission" date="2015-06" db="UniProtKB">
        <authorList>
            <consortium name="EnsemblMetazoa"/>
        </authorList>
    </citation>
    <scope>IDENTIFICATION</scope>
</reference>
<dbReference type="InterPro" id="IPR004579">
    <property type="entry name" value="ERCC1/RAD10/SWI10"/>
</dbReference>
<feature type="domain" description="ERCC1-like central" evidence="8">
    <location>
        <begin position="98"/>
        <end position="185"/>
    </location>
</feature>
<evidence type="ECO:0000256" key="1">
    <source>
        <dbReference type="ARBA" id="ARBA00004123"/>
    </source>
</evidence>
<dbReference type="PANTHER" id="PTHR12749">
    <property type="entry name" value="EXCISION REPAIR CROSS-COMPLEMENTING 1 ERCC1"/>
    <property type="match status" value="1"/>
</dbReference>
<dbReference type="PANTHER" id="PTHR12749:SF0">
    <property type="entry name" value="DNA EXCISION REPAIR PROTEIN ERCC-1"/>
    <property type="match status" value="1"/>
</dbReference>
<evidence type="ECO:0000313" key="9">
    <source>
        <dbReference type="EnsemblMetazoa" id="MESCA009904-PA"/>
    </source>
</evidence>
<evidence type="ECO:0000256" key="6">
    <source>
        <dbReference type="ARBA" id="ARBA00023242"/>
    </source>
</evidence>
<organism evidence="9 10">
    <name type="scientific">Megaselia scalaris</name>
    <name type="common">Humpbacked fly</name>
    <name type="synonym">Phora scalaris</name>
    <dbReference type="NCBI Taxonomy" id="36166"/>
    <lineage>
        <taxon>Eukaryota</taxon>
        <taxon>Metazoa</taxon>
        <taxon>Ecdysozoa</taxon>
        <taxon>Arthropoda</taxon>
        <taxon>Hexapoda</taxon>
        <taxon>Insecta</taxon>
        <taxon>Pterygota</taxon>
        <taxon>Neoptera</taxon>
        <taxon>Endopterygota</taxon>
        <taxon>Diptera</taxon>
        <taxon>Brachycera</taxon>
        <taxon>Muscomorpha</taxon>
        <taxon>Platypezoidea</taxon>
        <taxon>Phoridae</taxon>
        <taxon>Megaseliini</taxon>
        <taxon>Megaselia</taxon>
    </lineage>
</organism>
<keyword evidence="6" id="KW-0539">Nucleus</keyword>
<dbReference type="Proteomes" id="UP000015102">
    <property type="component" value="Unassembled WGS sequence"/>
</dbReference>
<dbReference type="GO" id="GO:0003684">
    <property type="term" value="F:damaged DNA binding"/>
    <property type="evidence" value="ECO:0007669"/>
    <property type="project" value="InterPro"/>
</dbReference>
<dbReference type="GO" id="GO:0006302">
    <property type="term" value="P:double-strand break repair"/>
    <property type="evidence" value="ECO:0007669"/>
    <property type="project" value="UniProtKB-ARBA"/>
</dbReference>
<dbReference type="GO" id="GO:0070522">
    <property type="term" value="C:ERCC4-ERCC1 complex"/>
    <property type="evidence" value="ECO:0007669"/>
    <property type="project" value="TreeGrafter"/>
</dbReference>
<dbReference type="STRING" id="36166.T1H151"/>
<dbReference type="GO" id="GO:0003697">
    <property type="term" value="F:single-stranded DNA binding"/>
    <property type="evidence" value="ECO:0007669"/>
    <property type="project" value="TreeGrafter"/>
</dbReference>
<evidence type="ECO:0000313" key="10">
    <source>
        <dbReference type="Proteomes" id="UP000015102"/>
    </source>
</evidence>
<dbReference type="EnsemblMetazoa" id="MESCA009904-RA">
    <property type="protein sequence ID" value="MESCA009904-PA"/>
    <property type="gene ID" value="MESCA009904"/>
</dbReference>
<dbReference type="SUPFAM" id="SSF52980">
    <property type="entry name" value="Restriction endonuclease-like"/>
    <property type="match status" value="1"/>
</dbReference>
<dbReference type="InterPro" id="IPR011335">
    <property type="entry name" value="Restrct_endonuc-II-like"/>
</dbReference>